<accession>A0A917F6T1</accession>
<keyword evidence="3" id="KW-1185">Reference proteome</keyword>
<reference evidence="2" key="2">
    <citation type="submission" date="2020-09" db="EMBL/GenBank/DDBJ databases">
        <authorList>
            <person name="Sun Q."/>
            <person name="Zhou Y."/>
        </authorList>
    </citation>
    <scope>NUCLEOTIDE SEQUENCE</scope>
    <source>
        <strain evidence="2">CGMCC 1.15254</strain>
    </source>
</reference>
<dbReference type="InterPro" id="IPR048089">
    <property type="entry name" value="McdA"/>
</dbReference>
<dbReference type="InterPro" id="IPR050678">
    <property type="entry name" value="DNA_Partitioning_ATPase"/>
</dbReference>
<reference evidence="2" key="1">
    <citation type="journal article" date="2014" name="Int. J. Syst. Evol. Microbiol.">
        <title>Complete genome sequence of Corynebacterium casei LMG S-19264T (=DSM 44701T), isolated from a smear-ripened cheese.</title>
        <authorList>
            <consortium name="US DOE Joint Genome Institute (JGI-PGF)"/>
            <person name="Walter F."/>
            <person name="Albersmeier A."/>
            <person name="Kalinowski J."/>
            <person name="Ruckert C."/>
        </authorList>
    </citation>
    <scope>NUCLEOTIDE SEQUENCE</scope>
    <source>
        <strain evidence="2">CGMCC 1.15254</strain>
    </source>
</reference>
<evidence type="ECO:0000313" key="2">
    <source>
        <dbReference type="EMBL" id="GGF51886.1"/>
    </source>
</evidence>
<dbReference type="PANTHER" id="PTHR13696">
    <property type="entry name" value="P-LOOP CONTAINING NUCLEOSIDE TRIPHOSPHATE HYDROLASE"/>
    <property type="match status" value="1"/>
</dbReference>
<dbReference type="SUPFAM" id="SSF52540">
    <property type="entry name" value="P-loop containing nucleoside triphosphate hydrolases"/>
    <property type="match status" value="1"/>
</dbReference>
<dbReference type="Pfam" id="PF01656">
    <property type="entry name" value="CbiA"/>
    <property type="match status" value="1"/>
</dbReference>
<evidence type="ECO:0000313" key="3">
    <source>
        <dbReference type="Proteomes" id="UP000632498"/>
    </source>
</evidence>
<gene>
    <name evidence="2" type="ORF">GCM10011332_01440</name>
</gene>
<organism evidence="2 3">
    <name type="scientific">Terasakiella brassicae</name>
    <dbReference type="NCBI Taxonomy" id="1634917"/>
    <lineage>
        <taxon>Bacteria</taxon>
        <taxon>Pseudomonadati</taxon>
        <taxon>Pseudomonadota</taxon>
        <taxon>Alphaproteobacteria</taxon>
        <taxon>Rhodospirillales</taxon>
        <taxon>Terasakiellaceae</taxon>
        <taxon>Terasakiella</taxon>
    </lineage>
</organism>
<sequence length="209" mass="22960">MSAKIITIAQQKGGAGKTTVVAQLSAVYAAQRKNVALVDIDPQASLTSWFAERKRTLGEKNRIVLSSVGGWRLKNELDRLKQDFDVILVDAPPHAQTEANIAIRYADLLVIPVQPSPMDVWATDPTFKQAKKEKTEAIVLLNRIPPRGKLLEKIKTMLEEDERPMLSATLGNRVAFASSMIDGLGVVESDKSSAATREVKALAKEIWGR</sequence>
<evidence type="ECO:0000259" key="1">
    <source>
        <dbReference type="Pfam" id="PF01656"/>
    </source>
</evidence>
<dbReference type="InterPro" id="IPR002586">
    <property type="entry name" value="CobQ/CobB/MinD/ParA_Nub-bd_dom"/>
</dbReference>
<name>A0A917F6T1_9PROT</name>
<dbReference type="Gene3D" id="3.40.50.300">
    <property type="entry name" value="P-loop containing nucleotide triphosphate hydrolases"/>
    <property type="match status" value="1"/>
</dbReference>
<dbReference type="AlphaFoldDB" id="A0A917F6T1"/>
<dbReference type="Proteomes" id="UP000632498">
    <property type="component" value="Unassembled WGS sequence"/>
</dbReference>
<comment type="caution">
    <text evidence="2">The sequence shown here is derived from an EMBL/GenBank/DDBJ whole genome shotgun (WGS) entry which is preliminary data.</text>
</comment>
<dbReference type="CDD" id="cd02042">
    <property type="entry name" value="ParAB_family"/>
    <property type="match status" value="1"/>
</dbReference>
<dbReference type="InterPro" id="IPR027417">
    <property type="entry name" value="P-loop_NTPase"/>
</dbReference>
<feature type="domain" description="CobQ/CobB/MinD/ParA nucleotide binding" evidence="1">
    <location>
        <begin position="6"/>
        <end position="182"/>
    </location>
</feature>
<dbReference type="EMBL" id="BMHV01000001">
    <property type="protein sequence ID" value="GGF51886.1"/>
    <property type="molecule type" value="Genomic_DNA"/>
</dbReference>
<protein>
    <submittedName>
        <fullName evidence="2">Cobyrinic acid a,c-diamide synthase</fullName>
    </submittedName>
</protein>
<dbReference type="RefSeq" id="WP_188660020.1">
    <property type="nucleotide sequence ID" value="NZ_BMHV01000001.1"/>
</dbReference>
<dbReference type="NCBIfam" id="NF041546">
    <property type="entry name" value="ParA_partition"/>
    <property type="match status" value="1"/>
</dbReference>
<dbReference type="PIRSF" id="PIRSF009320">
    <property type="entry name" value="Nuc_binding_HP_1000"/>
    <property type="match status" value="1"/>
</dbReference>
<dbReference type="PANTHER" id="PTHR13696:SF96">
    <property type="entry name" value="COBQ_COBB_MIND_PARA NUCLEOTIDE BINDING DOMAIN-CONTAINING PROTEIN"/>
    <property type="match status" value="1"/>
</dbReference>
<proteinExistence type="predicted"/>